<dbReference type="EMBL" id="JANEYF010004937">
    <property type="protein sequence ID" value="KAJ8929648.1"/>
    <property type="molecule type" value="Genomic_DNA"/>
</dbReference>
<keyword evidence="13" id="KW-0175">Coiled coil</keyword>
<evidence type="ECO:0000256" key="12">
    <source>
        <dbReference type="ARBA" id="ARBA00045850"/>
    </source>
</evidence>
<dbReference type="GO" id="GO:0016787">
    <property type="term" value="F:hydrolase activity"/>
    <property type="evidence" value="ECO:0007669"/>
    <property type="project" value="UniProtKB-KW"/>
</dbReference>
<keyword evidence="9" id="KW-0378">Hydrolase</keyword>
<dbReference type="GO" id="GO:0004518">
    <property type="term" value="F:nuclease activity"/>
    <property type="evidence" value="ECO:0007669"/>
    <property type="project" value="UniProtKB-KW"/>
</dbReference>
<evidence type="ECO:0000313" key="15">
    <source>
        <dbReference type="EMBL" id="KAJ8929648.1"/>
    </source>
</evidence>
<keyword evidence="8" id="KW-0479">Metal-binding</keyword>
<evidence type="ECO:0000313" key="16">
    <source>
        <dbReference type="Proteomes" id="UP001162156"/>
    </source>
</evidence>
<comment type="function">
    <text evidence="12">Transposase-derived protein that may have nuclease activity. Does not have transposase activity.</text>
</comment>
<keyword evidence="10" id="KW-0539">Nucleus</keyword>
<proteinExistence type="inferred from homology"/>
<evidence type="ECO:0000256" key="4">
    <source>
        <dbReference type="ARBA" id="ARBA00006958"/>
    </source>
</evidence>
<evidence type="ECO:0000256" key="13">
    <source>
        <dbReference type="SAM" id="Coils"/>
    </source>
</evidence>
<accession>A0AAV8WSU1</accession>
<keyword evidence="16" id="KW-1185">Reference proteome</keyword>
<evidence type="ECO:0000256" key="10">
    <source>
        <dbReference type="ARBA" id="ARBA00023242"/>
    </source>
</evidence>
<protein>
    <recommendedName>
        <fullName evidence="5">Putative nuclease HARBI1</fullName>
    </recommendedName>
    <alternativeName>
        <fullName evidence="11">Harbinger transposase-derived nuclease</fullName>
    </alternativeName>
</protein>
<gene>
    <name evidence="15" type="ORF">NQ314_017645</name>
</gene>
<feature type="coiled-coil region" evidence="13">
    <location>
        <begin position="25"/>
        <end position="67"/>
    </location>
</feature>
<feature type="domain" description="DDE Tnp4" evidence="14">
    <location>
        <begin position="217"/>
        <end position="373"/>
    </location>
</feature>
<reference evidence="15" key="1">
    <citation type="journal article" date="2023" name="Insect Mol. Biol.">
        <title>Genome sequencing provides insights into the evolution of gene families encoding plant cell wall-degrading enzymes in longhorned beetles.</title>
        <authorList>
            <person name="Shin N.R."/>
            <person name="Okamura Y."/>
            <person name="Kirsch R."/>
            <person name="Pauchet Y."/>
        </authorList>
    </citation>
    <scope>NUCLEOTIDE SEQUENCE</scope>
    <source>
        <strain evidence="15">RBIC_L_NR</strain>
    </source>
</reference>
<name>A0AAV8WSU1_9CUCU</name>
<evidence type="ECO:0000256" key="8">
    <source>
        <dbReference type="ARBA" id="ARBA00022723"/>
    </source>
</evidence>
<dbReference type="GO" id="GO:0005737">
    <property type="term" value="C:cytoplasm"/>
    <property type="evidence" value="ECO:0007669"/>
    <property type="project" value="UniProtKB-SubCell"/>
</dbReference>
<dbReference type="PANTHER" id="PTHR22930">
    <property type="match status" value="1"/>
</dbReference>
<dbReference type="InterPro" id="IPR027806">
    <property type="entry name" value="HARBI1_dom"/>
</dbReference>
<evidence type="ECO:0000256" key="5">
    <source>
        <dbReference type="ARBA" id="ARBA00015519"/>
    </source>
</evidence>
<dbReference type="PRINTS" id="PR02086">
    <property type="entry name" value="PUTNUCHARBI1"/>
</dbReference>
<evidence type="ECO:0000256" key="7">
    <source>
        <dbReference type="ARBA" id="ARBA00022722"/>
    </source>
</evidence>
<sequence length="437" mass="51574">MFDFKYELLNENWTDTEREEKIKSATETENYKQLKRKELEELRKKRNEELKKIVQDWKQTKEIKEQQESLERRTVEEYNAKRRRYRRYPFNDPFEDSDEQFVKLYRLPKPLVQELIDNLEPYLIFPIRVSALNITRKVLCALRFFASGSYQWDIAKHMNHAISQTSVSKTIQEVIGALNRPELVNRYVHLPRNMPELIQLREKFYRRHQFPGIIGCVDCTHVAIYPPQVDEDVAYVNRKGYHSINVQLICDPDLRILNVCARYPGSSHDSYIWNNSGALHYIQNLHRNGHTSFAFLGDSGYALRPWMLTPVANAQPGTPEELYNQRQSSTRSIIERCNGVLKLRFRCLLKHRVLHYTPQTSCKIINSCVILHNMCIQNGIAPIELGYDPEDQYVNIDYGMYPEVAEINDNYCRAGNPELVAGRRIQQLIIRNHFYRN</sequence>
<dbReference type="PANTHER" id="PTHR22930:SF289">
    <property type="entry name" value="DDE TNP4 DOMAIN-CONTAINING PROTEIN-RELATED"/>
    <property type="match status" value="1"/>
</dbReference>
<evidence type="ECO:0000259" key="14">
    <source>
        <dbReference type="Pfam" id="PF13359"/>
    </source>
</evidence>
<comment type="subcellular location">
    <subcellularLocation>
        <location evidence="3">Cytoplasm</location>
    </subcellularLocation>
    <subcellularLocation>
        <location evidence="2">Nucleus</location>
    </subcellularLocation>
</comment>
<dbReference type="Pfam" id="PF13359">
    <property type="entry name" value="DDE_Tnp_4"/>
    <property type="match status" value="1"/>
</dbReference>
<keyword evidence="7" id="KW-0540">Nuclease</keyword>
<dbReference type="GO" id="GO:0046872">
    <property type="term" value="F:metal ion binding"/>
    <property type="evidence" value="ECO:0007669"/>
    <property type="project" value="UniProtKB-KW"/>
</dbReference>
<dbReference type="AlphaFoldDB" id="A0AAV8WSU1"/>
<evidence type="ECO:0000256" key="11">
    <source>
        <dbReference type="ARBA" id="ARBA00030126"/>
    </source>
</evidence>
<comment type="caution">
    <text evidence="15">The sequence shown here is derived from an EMBL/GenBank/DDBJ whole genome shotgun (WGS) entry which is preliminary data.</text>
</comment>
<keyword evidence="6" id="KW-0963">Cytoplasm</keyword>
<comment type="similarity">
    <text evidence="4">Belongs to the HARBI1 family.</text>
</comment>
<dbReference type="Proteomes" id="UP001162156">
    <property type="component" value="Unassembled WGS sequence"/>
</dbReference>
<evidence type="ECO:0000256" key="2">
    <source>
        <dbReference type="ARBA" id="ARBA00004123"/>
    </source>
</evidence>
<evidence type="ECO:0000256" key="9">
    <source>
        <dbReference type="ARBA" id="ARBA00022801"/>
    </source>
</evidence>
<evidence type="ECO:0000256" key="3">
    <source>
        <dbReference type="ARBA" id="ARBA00004496"/>
    </source>
</evidence>
<dbReference type="GO" id="GO:0005634">
    <property type="term" value="C:nucleus"/>
    <property type="evidence" value="ECO:0007669"/>
    <property type="project" value="UniProtKB-SubCell"/>
</dbReference>
<evidence type="ECO:0000256" key="1">
    <source>
        <dbReference type="ARBA" id="ARBA00001968"/>
    </source>
</evidence>
<dbReference type="InterPro" id="IPR045249">
    <property type="entry name" value="HARBI1-like"/>
</dbReference>
<evidence type="ECO:0000256" key="6">
    <source>
        <dbReference type="ARBA" id="ARBA00022490"/>
    </source>
</evidence>
<comment type="cofactor">
    <cofactor evidence="1">
        <name>a divalent metal cation</name>
        <dbReference type="ChEBI" id="CHEBI:60240"/>
    </cofactor>
</comment>
<organism evidence="15 16">
    <name type="scientific">Rhamnusium bicolor</name>
    <dbReference type="NCBI Taxonomy" id="1586634"/>
    <lineage>
        <taxon>Eukaryota</taxon>
        <taxon>Metazoa</taxon>
        <taxon>Ecdysozoa</taxon>
        <taxon>Arthropoda</taxon>
        <taxon>Hexapoda</taxon>
        <taxon>Insecta</taxon>
        <taxon>Pterygota</taxon>
        <taxon>Neoptera</taxon>
        <taxon>Endopterygota</taxon>
        <taxon>Coleoptera</taxon>
        <taxon>Polyphaga</taxon>
        <taxon>Cucujiformia</taxon>
        <taxon>Chrysomeloidea</taxon>
        <taxon>Cerambycidae</taxon>
        <taxon>Lepturinae</taxon>
        <taxon>Rhagiini</taxon>
        <taxon>Rhamnusium</taxon>
    </lineage>
</organism>
<dbReference type="InterPro" id="IPR026103">
    <property type="entry name" value="HARBI1_animal"/>
</dbReference>